<comment type="subcellular location">
    <subcellularLocation>
        <location evidence="2">Cytoplasm</location>
    </subcellularLocation>
</comment>
<gene>
    <name evidence="12" type="ORF">L211DRAFT_835208</name>
</gene>
<feature type="domain" description="CTLH" evidence="10">
    <location>
        <begin position="177"/>
        <end position="234"/>
    </location>
</feature>
<dbReference type="AlphaFoldDB" id="A0A3N4LYW8"/>
<keyword evidence="7" id="KW-0862">Zinc</keyword>
<dbReference type="SMART" id="SM00757">
    <property type="entry name" value="CRA"/>
    <property type="match status" value="1"/>
</dbReference>
<evidence type="ECO:0000259" key="11">
    <source>
        <dbReference type="PROSITE" id="PS51867"/>
    </source>
</evidence>
<accession>A0A3N4LYW8</accession>
<dbReference type="STRING" id="1051890.A0A3N4LYW8"/>
<dbReference type="PANTHER" id="PTHR12170:SF2">
    <property type="entry name" value="E3 UBIQUITIN-PROTEIN TRANSFERASE MAEA"/>
    <property type="match status" value="1"/>
</dbReference>
<dbReference type="PROSITE" id="PS50897">
    <property type="entry name" value="CTLH"/>
    <property type="match status" value="1"/>
</dbReference>
<evidence type="ECO:0000256" key="5">
    <source>
        <dbReference type="ARBA" id="ARBA00022723"/>
    </source>
</evidence>
<feature type="zinc finger region" description="RING-Gid-type" evidence="8">
    <location>
        <begin position="339"/>
        <end position="400"/>
    </location>
</feature>
<comment type="function">
    <text evidence="1">Involved in the proteasome-dependent degradation of fructose-1,6-bisphosphatase.</text>
</comment>
<dbReference type="GO" id="GO:0005634">
    <property type="term" value="C:nucleus"/>
    <property type="evidence" value="ECO:0007669"/>
    <property type="project" value="TreeGrafter"/>
</dbReference>
<dbReference type="FunCoup" id="A0A3N4LYW8">
    <property type="interactions" value="924"/>
</dbReference>
<keyword evidence="13" id="KW-1185">Reference proteome</keyword>
<dbReference type="InterPro" id="IPR044063">
    <property type="entry name" value="ZF_RING_GID"/>
</dbReference>
<dbReference type="InterPro" id="IPR045098">
    <property type="entry name" value="Fyv10_fam"/>
</dbReference>
<dbReference type="Proteomes" id="UP000267821">
    <property type="component" value="Unassembled WGS sequence"/>
</dbReference>
<dbReference type="InterPro" id="IPR024964">
    <property type="entry name" value="CTLH/CRA"/>
</dbReference>
<sequence>MAVDATKLNAESHLLLDQPLLRLPYEVHRKTFKTAQKHLERDCTNLTSSLSNLIASVQASSSADTDTDSTLCSSETVTGTPAVAALDTMITRMQGLKRKLESLHKEEKEVMLQSKKRIAHLQDLYTIPSLADEGYDQWSRLRLDRLLVDALLRSGYGESARMLAGEKGIEDLVDVDVFVQCARIEASLKRGSTAECLAWCSENRNTLRKNKSTLEFNLRLQQYIELVRTGNLVEAIAYSKKHLAPHHETHLPEIEKAAALLAYSADTNYQPYKSLYSPKRWDHLAEFFVSTHHSLYSLPSSPLLHIALSAGLSCLKTPACHSKTMSSSSNTASSTTSLCPICSTELNELARGVPYAHHVRSSVEPDPVVLPNGRIYGRERLREASVKGGVRPGWVRDPTTGDEFEESEVRKVYIS</sequence>
<dbReference type="InterPro" id="IPR006595">
    <property type="entry name" value="CTLH_C"/>
</dbReference>
<feature type="domain" description="RING-Gid-type" evidence="11">
    <location>
        <begin position="339"/>
        <end position="400"/>
    </location>
</feature>
<keyword evidence="6 8" id="KW-0863">Zinc-finger</keyword>
<evidence type="ECO:0000313" key="12">
    <source>
        <dbReference type="EMBL" id="RPB26868.1"/>
    </source>
</evidence>
<dbReference type="PANTHER" id="PTHR12170">
    <property type="entry name" value="MACROPHAGE ERYTHROBLAST ATTACHER-RELATED"/>
    <property type="match status" value="1"/>
</dbReference>
<reference evidence="12 13" key="1">
    <citation type="journal article" date="2018" name="Nat. Ecol. Evol.">
        <title>Pezizomycetes genomes reveal the molecular basis of ectomycorrhizal truffle lifestyle.</title>
        <authorList>
            <person name="Murat C."/>
            <person name="Payen T."/>
            <person name="Noel B."/>
            <person name="Kuo A."/>
            <person name="Morin E."/>
            <person name="Chen J."/>
            <person name="Kohler A."/>
            <person name="Krizsan K."/>
            <person name="Balestrini R."/>
            <person name="Da Silva C."/>
            <person name="Montanini B."/>
            <person name="Hainaut M."/>
            <person name="Levati E."/>
            <person name="Barry K.W."/>
            <person name="Belfiori B."/>
            <person name="Cichocki N."/>
            <person name="Clum A."/>
            <person name="Dockter R.B."/>
            <person name="Fauchery L."/>
            <person name="Guy J."/>
            <person name="Iotti M."/>
            <person name="Le Tacon F."/>
            <person name="Lindquist E.A."/>
            <person name="Lipzen A."/>
            <person name="Malagnac F."/>
            <person name="Mello A."/>
            <person name="Molinier V."/>
            <person name="Miyauchi S."/>
            <person name="Poulain J."/>
            <person name="Riccioni C."/>
            <person name="Rubini A."/>
            <person name="Sitrit Y."/>
            <person name="Splivallo R."/>
            <person name="Traeger S."/>
            <person name="Wang M."/>
            <person name="Zifcakova L."/>
            <person name="Wipf D."/>
            <person name="Zambonelli A."/>
            <person name="Paolocci F."/>
            <person name="Nowrousian M."/>
            <person name="Ottonello S."/>
            <person name="Baldrian P."/>
            <person name="Spatafora J.W."/>
            <person name="Henrissat B."/>
            <person name="Nagy L.G."/>
            <person name="Aury J.M."/>
            <person name="Wincker P."/>
            <person name="Grigoriev I.V."/>
            <person name="Bonfante P."/>
            <person name="Martin F.M."/>
        </authorList>
    </citation>
    <scope>NUCLEOTIDE SEQUENCE [LARGE SCALE GENOMIC DNA]</scope>
    <source>
        <strain evidence="12 13">ATCC MYA-4762</strain>
    </source>
</reference>
<proteinExistence type="inferred from homology"/>
<dbReference type="GO" id="GO:0043161">
    <property type="term" value="P:proteasome-mediated ubiquitin-dependent protein catabolic process"/>
    <property type="evidence" value="ECO:0007669"/>
    <property type="project" value="InterPro"/>
</dbReference>
<dbReference type="PROSITE" id="PS50896">
    <property type="entry name" value="LISH"/>
    <property type="match status" value="1"/>
</dbReference>
<dbReference type="SMART" id="SM00668">
    <property type="entry name" value="CTLH"/>
    <property type="match status" value="1"/>
</dbReference>
<evidence type="ECO:0000256" key="4">
    <source>
        <dbReference type="ARBA" id="ARBA00022490"/>
    </source>
</evidence>
<feature type="coiled-coil region" evidence="9">
    <location>
        <begin position="86"/>
        <end position="113"/>
    </location>
</feature>
<dbReference type="GO" id="GO:0005737">
    <property type="term" value="C:cytoplasm"/>
    <property type="evidence" value="ECO:0007669"/>
    <property type="project" value="UniProtKB-SubCell"/>
</dbReference>
<evidence type="ECO:0000256" key="3">
    <source>
        <dbReference type="ARBA" id="ARBA00010615"/>
    </source>
</evidence>
<dbReference type="InterPro" id="IPR006594">
    <property type="entry name" value="LisH"/>
</dbReference>
<dbReference type="Pfam" id="PF10607">
    <property type="entry name" value="CTLH"/>
    <property type="match status" value="1"/>
</dbReference>
<evidence type="ECO:0000256" key="6">
    <source>
        <dbReference type="ARBA" id="ARBA00022771"/>
    </source>
</evidence>
<dbReference type="InParanoid" id="A0A3N4LYW8"/>
<comment type="similarity">
    <text evidence="3">Belongs to the FYV10 family.</text>
</comment>
<evidence type="ECO:0000256" key="2">
    <source>
        <dbReference type="ARBA" id="ARBA00004496"/>
    </source>
</evidence>
<evidence type="ECO:0000256" key="9">
    <source>
        <dbReference type="SAM" id="Coils"/>
    </source>
</evidence>
<evidence type="ECO:0000256" key="8">
    <source>
        <dbReference type="PROSITE-ProRule" id="PRU01215"/>
    </source>
</evidence>
<dbReference type="GO" id="GO:0008270">
    <property type="term" value="F:zinc ion binding"/>
    <property type="evidence" value="ECO:0007669"/>
    <property type="project" value="UniProtKB-KW"/>
</dbReference>
<keyword evidence="4" id="KW-0963">Cytoplasm</keyword>
<evidence type="ECO:0000259" key="10">
    <source>
        <dbReference type="PROSITE" id="PS50897"/>
    </source>
</evidence>
<dbReference type="GO" id="GO:0061630">
    <property type="term" value="F:ubiquitin protein ligase activity"/>
    <property type="evidence" value="ECO:0007669"/>
    <property type="project" value="InterPro"/>
</dbReference>
<name>A0A3N4LYW8_9PEZI</name>
<dbReference type="OrthoDB" id="1933455at2759"/>
<dbReference type="EMBL" id="ML121533">
    <property type="protein sequence ID" value="RPB26868.1"/>
    <property type="molecule type" value="Genomic_DNA"/>
</dbReference>
<keyword evidence="5" id="KW-0479">Metal-binding</keyword>
<organism evidence="12 13">
    <name type="scientific">Terfezia boudieri ATCC MYA-4762</name>
    <dbReference type="NCBI Taxonomy" id="1051890"/>
    <lineage>
        <taxon>Eukaryota</taxon>
        <taxon>Fungi</taxon>
        <taxon>Dikarya</taxon>
        <taxon>Ascomycota</taxon>
        <taxon>Pezizomycotina</taxon>
        <taxon>Pezizomycetes</taxon>
        <taxon>Pezizales</taxon>
        <taxon>Pezizaceae</taxon>
        <taxon>Terfezia</taxon>
    </lineage>
</organism>
<evidence type="ECO:0000256" key="1">
    <source>
        <dbReference type="ARBA" id="ARBA00002343"/>
    </source>
</evidence>
<dbReference type="InterPro" id="IPR013144">
    <property type="entry name" value="CRA_dom"/>
</dbReference>
<protein>
    <recommendedName>
        <fullName evidence="14">Protein FYV10</fullName>
    </recommendedName>
</protein>
<evidence type="ECO:0008006" key="14">
    <source>
        <dbReference type="Google" id="ProtNLM"/>
    </source>
</evidence>
<evidence type="ECO:0000256" key="7">
    <source>
        <dbReference type="ARBA" id="ARBA00022833"/>
    </source>
</evidence>
<dbReference type="GO" id="GO:0034657">
    <property type="term" value="C:GID complex"/>
    <property type="evidence" value="ECO:0007669"/>
    <property type="project" value="TreeGrafter"/>
</dbReference>
<dbReference type="PROSITE" id="PS51867">
    <property type="entry name" value="ZF_RING_GID"/>
    <property type="match status" value="1"/>
</dbReference>
<evidence type="ECO:0000313" key="13">
    <source>
        <dbReference type="Proteomes" id="UP000267821"/>
    </source>
</evidence>
<keyword evidence="9" id="KW-0175">Coiled coil</keyword>